<proteinExistence type="inferred from homology"/>
<feature type="domain" description="CzcB-like barrel-sandwich hybrid" evidence="10">
    <location>
        <begin position="87"/>
        <end position="230"/>
    </location>
</feature>
<evidence type="ECO:0000256" key="6">
    <source>
        <dbReference type="ARBA" id="ARBA00058766"/>
    </source>
</evidence>
<evidence type="ECO:0000259" key="10">
    <source>
        <dbReference type="Pfam" id="PF25973"/>
    </source>
</evidence>
<feature type="domain" description="CzcB-like C-terminal circularly permuted SH3-like" evidence="11">
    <location>
        <begin position="318"/>
        <end position="377"/>
    </location>
</feature>
<sequence>MKMTFDTRHNLAPAIMLALSLLLAACGNKAVAPEAKPAATPVADEETLVLTPAELEHAGLKVETLAPAAATATVNVSATIKPNQDRYARIVARTEGRVLSSPGALGMTVRAGQVLATLDSLAVGDAQLAYRQAAASQQVAAADFDRTRKLADEEIVPRRDLIRATGDLEKANAELRTAREKLRLLGATPATGEVAAVMAVRSPIAGEIVQKNASIGEQASSTEPMFTVADLSTVWIEANLSEELVSRVRAGASATAEVGALPGERFTGRVDYVAGALDPETRTGVARIVVANPQRRLKPEMFATVHIATGQQVPSVLSVPDAAVVLLQGQSTVFVALKNGYQPRPVQTGQRLNGRVVVTSGVSAGERVVVAGAYALKARLLKSQIGEE</sequence>
<dbReference type="FunFam" id="2.40.420.20:FF:000006">
    <property type="entry name" value="RND family efflux transporter MFP subunit"/>
    <property type="match status" value="1"/>
</dbReference>
<keyword evidence="5" id="KW-0105">Cadmium resistance</keyword>
<dbReference type="FunFam" id="2.40.30.170:FF:000010">
    <property type="entry name" value="Efflux RND transporter periplasmic adaptor subunit"/>
    <property type="match status" value="1"/>
</dbReference>
<dbReference type="PANTHER" id="PTHR30097:SF15">
    <property type="entry name" value="CATION EFFLUX SYSTEM PROTEIN CUSB"/>
    <property type="match status" value="1"/>
</dbReference>
<keyword evidence="2" id="KW-0813">Transport</keyword>
<comment type="caution">
    <text evidence="12">The sequence shown here is derived from an EMBL/GenBank/DDBJ whole genome shotgun (WGS) entry which is preliminary data.</text>
</comment>
<dbReference type="RefSeq" id="WP_135208955.1">
    <property type="nucleotide sequence ID" value="NZ_SPVF01000252.1"/>
</dbReference>
<dbReference type="Gene3D" id="2.40.420.20">
    <property type="match status" value="1"/>
</dbReference>
<dbReference type="Pfam" id="PF25954">
    <property type="entry name" value="Beta-barrel_RND_2"/>
    <property type="match status" value="1"/>
</dbReference>
<dbReference type="Gene3D" id="1.10.287.470">
    <property type="entry name" value="Helix hairpin bin"/>
    <property type="match status" value="1"/>
</dbReference>
<gene>
    <name evidence="12" type="ORF">E4L96_19895</name>
</gene>
<evidence type="ECO:0000256" key="8">
    <source>
        <dbReference type="SAM" id="SignalP"/>
    </source>
</evidence>
<feature type="chain" id="PRO_5021302863" evidence="8">
    <location>
        <begin position="25"/>
        <end position="388"/>
    </location>
</feature>
<organism evidence="12 13">
    <name type="scientific">Zemynaea arenosa</name>
    <dbReference type="NCBI Taxonomy" id="2561931"/>
    <lineage>
        <taxon>Bacteria</taxon>
        <taxon>Pseudomonadati</taxon>
        <taxon>Pseudomonadota</taxon>
        <taxon>Betaproteobacteria</taxon>
        <taxon>Burkholderiales</taxon>
        <taxon>Oxalobacteraceae</taxon>
        <taxon>Telluria group</taxon>
        <taxon>Zemynaea</taxon>
    </lineage>
</organism>
<protein>
    <submittedName>
        <fullName evidence="12">Efflux RND transporter periplasmic adaptor subunit</fullName>
    </submittedName>
</protein>
<dbReference type="GO" id="GO:0060003">
    <property type="term" value="P:copper ion export"/>
    <property type="evidence" value="ECO:0007669"/>
    <property type="project" value="TreeGrafter"/>
</dbReference>
<dbReference type="InterPro" id="IPR058792">
    <property type="entry name" value="Beta-barrel_RND_2"/>
</dbReference>
<dbReference type="InterPro" id="IPR058647">
    <property type="entry name" value="BSH_CzcB-like"/>
</dbReference>
<evidence type="ECO:0000256" key="3">
    <source>
        <dbReference type="ARBA" id="ARBA00022833"/>
    </source>
</evidence>
<dbReference type="Gene3D" id="2.40.30.170">
    <property type="match status" value="1"/>
</dbReference>
<evidence type="ECO:0000259" key="9">
    <source>
        <dbReference type="Pfam" id="PF25954"/>
    </source>
</evidence>
<dbReference type="SUPFAM" id="SSF111369">
    <property type="entry name" value="HlyD-like secretion proteins"/>
    <property type="match status" value="1"/>
</dbReference>
<evidence type="ECO:0000256" key="4">
    <source>
        <dbReference type="ARBA" id="ARBA00023285"/>
    </source>
</evidence>
<dbReference type="GO" id="GO:0015679">
    <property type="term" value="P:plasma membrane copper ion transport"/>
    <property type="evidence" value="ECO:0007669"/>
    <property type="project" value="TreeGrafter"/>
</dbReference>
<evidence type="ECO:0000313" key="13">
    <source>
        <dbReference type="Proteomes" id="UP000298438"/>
    </source>
</evidence>
<dbReference type="EMBL" id="SPVF01000252">
    <property type="protein sequence ID" value="TFW13362.1"/>
    <property type="molecule type" value="Genomic_DNA"/>
</dbReference>
<keyword evidence="3" id="KW-0862">Zinc</keyword>
<dbReference type="AlphaFoldDB" id="A0A4Y9RWL3"/>
<comment type="similarity">
    <text evidence="1">Belongs to the membrane fusion protein (MFP) (TC 8.A.1) family.</text>
</comment>
<dbReference type="OrthoDB" id="9768185at2"/>
<feature type="domain" description="CusB-like beta-barrel" evidence="9">
    <location>
        <begin position="233"/>
        <end position="309"/>
    </location>
</feature>
<dbReference type="GO" id="GO:0046686">
    <property type="term" value="P:response to cadmium ion"/>
    <property type="evidence" value="ECO:0007669"/>
    <property type="project" value="UniProtKB-KW"/>
</dbReference>
<dbReference type="InterPro" id="IPR058649">
    <property type="entry name" value="CzcB_C"/>
</dbReference>
<dbReference type="InterPro" id="IPR051909">
    <property type="entry name" value="MFP_Cation_Efflux"/>
</dbReference>
<comment type="function">
    <text evidence="6">CzcA and CzcB together would act in zinc efflux nearly as effectively as the complete czc efflux system (CzcABC). The CzcB protein is thought to funnel zinc cations to the CzcA transport protein.</text>
</comment>
<evidence type="ECO:0000256" key="7">
    <source>
        <dbReference type="SAM" id="Coils"/>
    </source>
</evidence>
<keyword evidence="13" id="KW-1185">Reference proteome</keyword>
<evidence type="ECO:0000256" key="5">
    <source>
        <dbReference type="ARBA" id="ARBA00043263"/>
    </source>
</evidence>
<keyword evidence="8" id="KW-0732">Signal</keyword>
<dbReference type="NCBIfam" id="TIGR01730">
    <property type="entry name" value="RND_mfp"/>
    <property type="match status" value="1"/>
</dbReference>
<feature type="coiled-coil region" evidence="7">
    <location>
        <begin position="161"/>
        <end position="188"/>
    </location>
</feature>
<dbReference type="Proteomes" id="UP000298438">
    <property type="component" value="Unassembled WGS sequence"/>
</dbReference>
<evidence type="ECO:0000256" key="2">
    <source>
        <dbReference type="ARBA" id="ARBA00022448"/>
    </source>
</evidence>
<dbReference type="GO" id="GO:0022857">
    <property type="term" value="F:transmembrane transporter activity"/>
    <property type="evidence" value="ECO:0007669"/>
    <property type="project" value="InterPro"/>
</dbReference>
<dbReference type="Pfam" id="PF25975">
    <property type="entry name" value="CzcB_C"/>
    <property type="match status" value="1"/>
</dbReference>
<dbReference type="InterPro" id="IPR006143">
    <property type="entry name" value="RND_pump_MFP"/>
</dbReference>
<keyword evidence="4" id="KW-0170">Cobalt</keyword>
<reference evidence="12 13" key="1">
    <citation type="submission" date="2019-03" db="EMBL/GenBank/DDBJ databases">
        <title>Draft Genome Sequence of Massilia arenosa sp. nov., a Novel Massilia Species Isolated from a Sandy-loam Maize Soil.</title>
        <authorList>
            <person name="Raths R."/>
            <person name="Peta V."/>
            <person name="Bucking H."/>
        </authorList>
    </citation>
    <scope>NUCLEOTIDE SEQUENCE [LARGE SCALE GENOMIC DNA]</scope>
    <source>
        <strain evidence="12 13">MC02</strain>
    </source>
</reference>
<evidence type="ECO:0000313" key="12">
    <source>
        <dbReference type="EMBL" id="TFW13362.1"/>
    </source>
</evidence>
<dbReference type="PROSITE" id="PS51257">
    <property type="entry name" value="PROKAR_LIPOPROTEIN"/>
    <property type="match status" value="1"/>
</dbReference>
<dbReference type="GO" id="GO:0030288">
    <property type="term" value="C:outer membrane-bounded periplasmic space"/>
    <property type="evidence" value="ECO:0007669"/>
    <property type="project" value="TreeGrafter"/>
</dbReference>
<accession>A0A4Y9RWL3</accession>
<keyword evidence="7" id="KW-0175">Coiled coil</keyword>
<dbReference type="PANTHER" id="PTHR30097">
    <property type="entry name" value="CATION EFFLUX SYSTEM PROTEIN CUSB"/>
    <property type="match status" value="1"/>
</dbReference>
<dbReference type="Pfam" id="PF25973">
    <property type="entry name" value="BSH_CzcB"/>
    <property type="match status" value="1"/>
</dbReference>
<dbReference type="GO" id="GO:0046914">
    <property type="term" value="F:transition metal ion binding"/>
    <property type="evidence" value="ECO:0007669"/>
    <property type="project" value="TreeGrafter"/>
</dbReference>
<evidence type="ECO:0000259" key="11">
    <source>
        <dbReference type="Pfam" id="PF25975"/>
    </source>
</evidence>
<evidence type="ECO:0000256" key="1">
    <source>
        <dbReference type="ARBA" id="ARBA00009477"/>
    </source>
</evidence>
<name>A0A4Y9RWL3_9BURK</name>
<feature type="signal peptide" evidence="8">
    <location>
        <begin position="1"/>
        <end position="24"/>
    </location>
</feature>
<dbReference type="GO" id="GO:0016020">
    <property type="term" value="C:membrane"/>
    <property type="evidence" value="ECO:0007669"/>
    <property type="project" value="InterPro"/>
</dbReference>